<feature type="site" description="Transition state stabilizer" evidence="3">
    <location>
        <position position="221"/>
    </location>
</feature>
<dbReference type="GO" id="GO:0043842">
    <property type="term" value="F:Kdo transferase activity"/>
    <property type="evidence" value="ECO:0007669"/>
    <property type="project" value="UniProtKB-EC"/>
</dbReference>
<evidence type="ECO:0000256" key="4">
    <source>
        <dbReference type="RuleBase" id="RU365103"/>
    </source>
</evidence>
<protein>
    <recommendedName>
        <fullName evidence="4">3-deoxy-D-manno-octulosonic acid transferase</fullName>
        <shortName evidence="4">Kdo transferase</shortName>
        <ecNumber evidence="4">2.4.99.12</ecNumber>
    </recommendedName>
    <alternativeName>
        <fullName evidence="4">Lipid IV(A) 3-deoxy-D-manno-octulosonic acid transferase</fullName>
    </alternativeName>
</protein>
<dbReference type="OrthoDB" id="9789797at2"/>
<dbReference type="HOGENOM" id="CLU_036146_2_1_9"/>
<keyword evidence="4" id="KW-0472">Membrane</keyword>
<evidence type="ECO:0000259" key="5">
    <source>
        <dbReference type="Pfam" id="PF04413"/>
    </source>
</evidence>
<keyword evidence="4" id="KW-1133">Transmembrane helix</keyword>
<dbReference type="InterPro" id="IPR038107">
    <property type="entry name" value="Glycos_transf_N_sf"/>
</dbReference>
<dbReference type="InterPro" id="IPR039901">
    <property type="entry name" value="Kdotransferase"/>
</dbReference>
<keyword evidence="4" id="KW-0448">Lipopolysaccharide biosynthesis</keyword>
<keyword evidence="4" id="KW-0812">Transmembrane</keyword>
<gene>
    <name evidence="6" type="primary">waaA</name>
    <name evidence="6" type="ORF">HMPREF9429_00215</name>
</gene>
<dbReference type="PANTHER" id="PTHR42755">
    <property type="entry name" value="3-DEOXY-MANNO-OCTULOSONATE CYTIDYLYLTRANSFERASE"/>
    <property type="match status" value="1"/>
</dbReference>
<proteinExistence type="inferred from homology"/>
<evidence type="ECO:0000256" key="1">
    <source>
        <dbReference type="ARBA" id="ARBA00022679"/>
    </source>
</evidence>
<organism evidence="6 7">
    <name type="scientific">Megasphaera micronuciformis F0359</name>
    <dbReference type="NCBI Taxonomy" id="706434"/>
    <lineage>
        <taxon>Bacteria</taxon>
        <taxon>Bacillati</taxon>
        <taxon>Bacillota</taxon>
        <taxon>Negativicutes</taxon>
        <taxon>Veillonellales</taxon>
        <taxon>Veillonellaceae</taxon>
        <taxon>Megasphaera</taxon>
    </lineage>
</organism>
<keyword evidence="1 4" id="KW-0808">Transferase</keyword>
<dbReference type="EC" id="2.4.99.12" evidence="4"/>
<comment type="subcellular location">
    <subcellularLocation>
        <location evidence="4">Cell membrane</location>
    </subcellularLocation>
</comment>
<comment type="similarity">
    <text evidence="4">Belongs to the glycosyltransferase group 1 family.</text>
</comment>
<keyword evidence="4" id="KW-1003">Cell membrane</keyword>
<dbReference type="GO" id="GO:0009244">
    <property type="term" value="P:lipopolysaccharide core region biosynthetic process"/>
    <property type="evidence" value="ECO:0007669"/>
    <property type="project" value="UniProtKB-UniRule"/>
</dbReference>
<keyword evidence="7" id="KW-1185">Reference proteome</keyword>
<accession>E2Z9V9</accession>
<feature type="domain" description="3-deoxy-D-manno-octulosonic-acid transferase N-terminal" evidence="5">
    <location>
        <begin position="42"/>
        <end position="224"/>
    </location>
</feature>
<dbReference type="Proteomes" id="UP000003195">
    <property type="component" value="Unassembled WGS sequence"/>
</dbReference>
<dbReference type="GO" id="GO:0005886">
    <property type="term" value="C:plasma membrane"/>
    <property type="evidence" value="ECO:0007669"/>
    <property type="project" value="UniProtKB-SubCell"/>
</dbReference>
<dbReference type="Gene3D" id="3.40.50.11720">
    <property type="entry name" value="3-Deoxy-D-manno-octulosonic-acid transferase, N-terminal domain"/>
    <property type="match status" value="1"/>
</dbReference>
<evidence type="ECO:0000256" key="3">
    <source>
        <dbReference type="PIRSR" id="PIRSR639901-2"/>
    </source>
</evidence>
<dbReference type="InterPro" id="IPR007507">
    <property type="entry name" value="Glycos_transf_N"/>
</dbReference>
<feature type="active site" description="Proton acceptor" evidence="2">
    <location>
        <position position="73"/>
    </location>
</feature>
<dbReference type="EMBL" id="AECS01000007">
    <property type="protein sequence ID" value="EFQ04934.1"/>
    <property type="molecule type" value="Genomic_DNA"/>
</dbReference>
<dbReference type="eggNOG" id="COG1519">
    <property type="taxonomic scope" value="Bacteria"/>
</dbReference>
<sequence length="446" mass="50567">MKLNIKANFLYWVYNILLLLYWATLIPVLIYRLFREEGFFQRIKQSIGWLPEDLKKKISDRDAIWIHAASVGEIVAASPIVREMRKEHPEEVIIVSVVTATGFSMAHRIIEGADGILYFPLDLPYFTNRILNIVNPKVIVLVETEIWPNFLRVAESKNIPVMMMNGRISNRSASRYRLITFFTRHVLSSIRVFCMQSRIDAQYIISIGADPNKVIVTGNTKYDQTYGIVTEEERGRLRKEMGFNDDAYPIMIAGSTHKGENIPVYKAFVKVKEQFPQAKLIIAPRYIYQADLIISEGVSLGVTMVKRSEMVSGCKSDIPYDGVILDTIGELGRVYSIGDLIFVGGSLVRVGGHNILEPAAHGKPIVVGPNMFNFVEIYELLSRRGACAMVRNEEEFIDTCLDILLNPARAKHMKESCLQIVGENQGATHRNLNELKKLLDKLQLWG</sequence>
<name>E2Z9V9_9FIRM</name>
<dbReference type="PANTHER" id="PTHR42755:SF1">
    <property type="entry name" value="3-DEOXY-D-MANNO-OCTULOSONIC ACID TRANSFERASE, MITOCHONDRIAL-RELATED"/>
    <property type="match status" value="1"/>
</dbReference>
<comment type="catalytic activity">
    <reaction evidence="4">
        <text>lipid IVA (E. coli) + CMP-3-deoxy-beta-D-manno-octulosonate = alpha-Kdo-(2-&gt;6)-lipid IVA (E. coli) + CMP + H(+)</text>
        <dbReference type="Rhea" id="RHEA:28066"/>
        <dbReference type="ChEBI" id="CHEBI:15378"/>
        <dbReference type="ChEBI" id="CHEBI:58603"/>
        <dbReference type="ChEBI" id="CHEBI:60364"/>
        <dbReference type="ChEBI" id="CHEBI:60377"/>
        <dbReference type="ChEBI" id="CHEBI:85987"/>
        <dbReference type="EC" id="2.4.99.12"/>
    </reaction>
</comment>
<evidence type="ECO:0000313" key="7">
    <source>
        <dbReference type="Proteomes" id="UP000003195"/>
    </source>
</evidence>
<comment type="pathway">
    <text evidence="4">Bacterial outer membrane biogenesis; LPS core biosynthesis.</text>
</comment>
<dbReference type="Gene3D" id="3.40.50.2000">
    <property type="entry name" value="Glycogen Phosphorylase B"/>
    <property type="match status" value="1"/>
</dbReference>
<dbReference type="GO" id="GO:0009245">
    <property type="term" value="P:lipid A biosynthetic process"/>
    <property type="evidence" value="ECO:0007669"/>
    <property type="project" value="TreeGrafter"/>
</dbReference>
<dbReference type="UniPathway" id="UPA00958"/>
<feature type="transmembrane region" description="Helical" evidence="4">
    <location>
        <begin position="12"/>
        <end position="34"/>
    </location>
</feature>
<reference evidence="6 7" key="1">
    <citation type="submission" date="2010-08" db="EMBL/GenBank/DDBJ databases">
        <authorList>
            <person name="Weinstock G."/>
            <person name="Sodergren E."/>
            <person name="Clifton S."/>
            <person name="Fulton L."/>
            <person name="Fulton B."/>
            <person name="Courtney L."/>
            <person name="Fronick C."/>
            <person name="Harrison M."/>
            <person name="Strong C."/>
            <person name="Farmer C."/>
            <person name="Delahaunty K."/>
            <person name="Markovic C."/>
            <person name="Hall O."/>
            <person name="Minx P."/>
            <person name="Tomlinson C."/>
            <person name="Mitreva M."/>
            <person name="Hou S."/>
            <person name="Chen J."/>
            <person name="Wollam A."/>
            <person name="Pepin K.H."/>
            <person name="Johnson M."/>
            <person name="Bhonagiri V."/>
            <person name="Zhang X."/>
            <person name="Suruliraj S."/>
            <person name="Warren W."/>
            <person name="Chinwalla A."/>
            <person name="Mardis E.R."/>
            <person name="Wilson R.K."/>
        </authorList>
    </citation>
    <scope>NUCLEOTIDE SEQUENCE [LARGE SCALE GENOMIC DNA]</scope>
    <source>
        <strain evidence="6 7">F0359</strain>
    </source>
</reference>
<dbReference type="RefSeq" id="WP_006940967.1">
    <property type="nucleotide sequence ID" value="NZ_GL538181.1"/>
</dbReference>
<dbReference type="SUPFAM" id="SSF53756">
    <property type="entry name" value="UDP-Glycosyltransferase/glycogen phosphorylase"/>
    <property type="match status" value="1"/>
</dbReference>
<dbReference type="AlphaFoldDB" id="E2Z9V9"/>
<comment type="caution">
    <text evidence="6">The sequence shown here is derived from an EMBL/GenBank/DDBJ whole genome shotgun (WGS) entry which is preliminary data.</text>
</comment>
<evidence type="ECO:0000256" key="2">
    <source>
        <dbReference type="PIRSR" id="PIRSR639901-1"/>
    </source>
</evidence>
<feature type="site" description="Transition state stabilizer" evidence="3">
    <location>
        <position position="143"/>
    </location>
</feature>
<evidence type="ECO:0000313" key="6">
    <source>
        <dbReference type="EMBL" id="EFQ04934.1"/>
    </source>
</evidence>
<dbReference type="STRING" id="706434.HMPREF9429_00215"/>
<comment type="function">
    <text evidence="4">Involved in lipopolysaccharide (LPS) biosynthesis. Catalyzes the transfer of 3-deoxy-D-manno-octulosonate (Kdo) residue(s) from CMP-Kdo to lipid IV(A), the tetraacyldisaccharide-1,4'-bisphosphate precursor of lipid A.</text>
</comment>
<dbReference type="Pfam" id="PF04413">
    <property type="entry name" value="Glycos_transf_N"/>
    <property type="match status" value="1"/>
</dbReference>